<dbReference type="EMBL" id="ASHM01173033">
    <property type="protein sequence ID" value="PNX64980.1"/>
    <property type="molecule type" value="Genomic_DNA"/>
</dbReference>
<comment type="caution">
    <text evidence="2">The sequence shown here is derived from an EMBL/GenBank/DDBJ whole genome shotgun (WGS) entry which is preliminary data.</text>
</comment>
<dbReference type="AlphaFoldDB" id="A0A2K3KFA9"/>
<feature type="region of interest" description="Disordered" evidence="1">
    <location>
        <begin position="29"/>
        <end position="64"/>
    </location>
</feature>
<evidence type="ECO:0000313" key="3">
    <source>
        <dbReference type="Proteomes" id="UP000236291"/>
    </source>
</evidence>
<gene>
    <name evidence="2" type="ORF">L195_g062375</name>
</gene>
<evidence type="ECO:0000313" key="2">
    <source>
        <dbReference type="EMBL" id="PNX64980.1"/>
    </source>
</evidence>
<accession>A0A2K3KFA9</accession>
<dbReference type="Proteomes" id="UP000236291">
    <property type="component" value="Unassembled WGS sequence"/>
</dbReference>
<evidence type="ECO:0000256" key="1">
    <source>
        <dbReference type="SAM" id="MobiDB-lite"/>
    </source>
</evidence>
<reference evidence="2 3" key="1">
    <citation type="journal article" date="2014" name="Am. J. Bot.">
        <title>Genome assembly and annotation for red clover (Trifolium pratense; Fabaceae).</title>
        <authorList>
            <person name="Istvanek J."/>
            <person name="Jaros M."/>
            <person name="Krenek A."/>
            <person name="Repkova J."/>
        </authorList>
    </citation>
    <scope>NUCLEOTIDE SEQUENCE [LARGE SCALE GENOMIC DNA]</scope>
    <source>
        <strain evidence="3">cv. Tatra</strain>
        <tissue evidence="2">Young leaves</tissue>
    </source>
</reference>
<reference evidence="2 3" key="2">
    <citation type="journal article" date="2017" name="Front. Plant Sci.">
        <title>Gene Classification and Mining of Molecular Markers Useful in Red Clover (Trifolium pratense) Breeding.</title>
        <authorList>
            <person name="Istvanek J."/>
            <person name="Dluhosova J."/>
            <person name="Dluhos P."/>
            <person name="Patkova L."/>
            <person name="Nedelnik J."/>
            <person name="Repkova J."/>
        </authorList>
    </citation>
    <scope>NUCLEOTIDE SEQUENCE [LARGE SCALE GENOMIC DNA]</scope>
    <source>
        <strain evidence="3">cv. Tatra</strain>
        <tissue evidence="2">Young leaves</tissue>
    </source>
</reference>
<protein>
    <submittedName>
        <fullName evidence="2">Uncharacterized protein</fullName>
    </submittedName>
</protein>
<sequence>MANSELGIEKKAPLEINLDDDGTVDALDLDTPCLKPQDDVGIADLHDENANGDGNKDEDDDEDG</sequence>
<feature type="non-terminal residue" evidence="2">
    <location>
        <position position="64"/>
    </location>
</feature>
<organism evidence="2 3">
    <name type="scientific">Trifolium pratense</name>
    <name type="common">Red clover</name>
    <dbReference type="NCBI Taxonomy" id="57577"/>
    <lineage>
        <taxon>Eukaryota</taxon>
        <taxon>Viridiplantae</taxon>
        <taxon>Streptophyta</taxon>
        <taxon>Embryophyta</taxon>
        <taxon>Tracheophyta</taxon>
        <taxon>Spermatophyta</taxon>
        <taxon>Magnoliopsida</taxon>
        <taxon>eudicotyledons</taxon>
        <taxon>Gunneridae</taxon>
        <taxon>Pentapetalae</taxon>
        <taxon>rosids</taxon>
        <taxon>fabids</taxon>
        <taxon>Fabales</taxon>
        <taxon>Fabaceae</taxon>
        <taxon>Papilionoideae</taxon>
        <taxon>50 kb inversion clade</taxon>
        <taxon>NPAAA clade</taxon>
        <taxon>Hologalegina</taxon>
        <taxon>IRL clade</taxon>
        <taxon>Trifolieae</taxon>
        <taxon>Trifolium</taxon>
    </lineage>
</organism>
<name>A0A2K3KFA9_TRIPR</name>
<proteinExistence type="predicted"/>